<dbReference type="EMBL" id="CM051401">
    <property type="protein sequence ID" value="KAJ4712695.1"/>
    <property type="molecule type" value="Genomic_DNA"/>
</dbReference>
<sequence length="117" mass="12661">MQEGDRVVAGSMEWALELLGDMEKEDGYCSPNVVTCTLVIRSFCEKGMIVEALGILDRMDACGRSPNCITVTTLIKGLCVEGNVNEAFKLIDNVVAGDSVSSGDCYSYLVVELVRTK</sequence>
<protein>
    <submittedName>
        <fullName evidence="1">Pentatricopeptide repeat-containing protein</fullName>
    </submittedName>
</protein>
<accession>A0ACC1XQY5</accession>
<dbReference type="Proteomes" id="UP001164539">
    <property type="component" value="Chromosome 8"/>
</dbReference>
<reference evidence="1 2" key="1">
    <citation type="journal article" date="2023" name="Science">
        <title>Complex scaffold remodeling in plant triterpene biosynthesis.</title>
        <authorList>
            <person name="De La Pena R."/>
            <person name="Hodgson H."/>
            <person name="Liu J.C."/>
            <person name="Stephenson M.J."/>
            <person name="Martin A.C."/>
            <person name="Owen C."/>
            <person name="Harkess A."/>
            <person name="Leebens-Mack J."/>
            <person name="Jimenez L.E."/>
            <person name="Osbourn A."/>
            <person name="Sattely E.S."/>
        </authorList>
    </citation>
    <scope>NUCLEOTIDE SEQUENCE [LARGE SCALE GENOMIC DNA]</scope>
    <source>
        <strain evidence="2">cv. JPN11</strain>
        <tissue evidence="1">Leaf</tissue>
    </source>
</reference>
<evidence type="ECO:0000313" key="2">
    <source>
        <dbReference type="Proteomes" id="UP001164539"/>
    </source>
</evidence>
<comment type="caution">
    <text evidence="1">The sequence shown here is derived from an EMBL/GenBank/DDBJ whole genome shotgun (WGS) entry which is preliminary data.</text>
</comment>
<gene>
    <name evidence="1" type="ORF">OWV82_014894</name>
</gene>
<organism evidence="1 2">
    <name type="scientific">Melia azedarach</name>
    <name type="common">Chinaberry tree</name>
    <dbReference type="NCBI Taxonomy" id="155640"/>
    <lineage>
        <taxon>Eukaryota</taxon>
        <taxon>Viridiplantae</taxon>
        <taxon>Streptophyta</taxon>
        <taxon>Embryophyta</taxon>
        <taxon>Tracheophyta</taxon>
        <taxon>Spermatophyta</taxon>
        <taxon>Magnoliopsida</taxon>
        <taxon>eudicotyledons</taxon>
        <taxon>Gunneridae</taxon>
        <taxon>Pentapetalae</taxon>
        <taxon>rosids</taxon>
        <taxon>malvids</taxon>
        <taxon>Sapindales</taxon>
        <taxon>Meliaceae</taxon>
        <taxon>Melia</taxon>
    </lineage>
</organism>
<keyword evidence="2" id="KW-1185">Reference proteome</keyword>
<proteinExistence type="predicted"/>
<evidence type="ECO:0000313" key="1">
    <source>
        <dbReference type="EMBL" id="KAJ4712695.1"/>
    </source>
</evidence>
<name>A0ACC1XQY5_MELAZ</name>